<keyword evidence="1" id="KW-1133">Transmembrane helix</keyword>
<accession>A0A7R9VID2</accession>
<dbReference type="AlphaFoldDB" id="A0A7R9VID2"/>
<evidence type="ECO:0000313" key="2">
    <source>
        <dbReference type="EMBL" id="CAD8296594.1"/>
    </source>
</evidence>
<name>A0A7R9VID2_9CHLO</name>
<organism evidence="2">
    <name type="scientific">Chlamydomonas euryale</name>
    <dbReference type="NCBI Taxonomy" id="1486919"/>
    <lineage>
        <taxon>Eukaryota</taxon>
        <taxon>Viridiplantae</taxon>
        <taxon>Chlorophyta</taxon>
        <taxon>core chlorophytes</taxon>
        <taxon>Chlorophyceae</taxon>
        <taxon>CS clade</taxon>
        <taxon>Chlamydomonadales</taxon>
        <taxon>Chlamydomonadaceae</taxon>
        <taxon>Chlamydomonas</taxon>
    </lineage>
</organism>
<reference evidence="2" key="1">
    <citation type="submission" date="2021-01" db="EMBL/GenBank/DDBJ databases">
        <authorList>
            <person name="Corre E."/>
            <person name="Pelletier E."/>
            <person name="Niang G."/>
            <person name="Scheremetjew M."/>
            <person name="Finn R."/>
            <person name="Kale V."/>
            <person name="Holt S."/>
            <person name="Cochrane G."/>
            <person name="Meng A."/>
            <person name="Brown T."/>
            <person name="Cohen L."/>
        </authorList>
    </citation>
    <scope>NUCLEOTIDE SEQUENCE</scope>
    <source>
        <strain evidence="2">CCMP219</strain>
    </source>
</reference>
<keyword evidence="1" id="KW-0812">Transmembrane</keyword>
<protein>
    <submittedName>
        <fullName evidence="2">Uncharacterized protein</fullName>
    </submittedName>
</protein>
<sequence length="131" mass="14724">MWQTSQLALAPPLPRKRETSASGSGYVCVHMCELRVTLDSWLCEWMVGWMVMLVGWLAGWMDGWMATLDKSVVLLCREELQQAVWLSPPHALQTCSVKTGALQACSIEMGWAQTAASNRDRQEPVRRSDRG</sequence>
<dbReference type="EMBL" id="HBEC01029429">
    <property type="protein sequence ID" value="CAD8296594.1"/>
    <property type="molecule type" value="Transcribed_RNA"/>
</dbReference>
<evidence type="ECO:0000256" key="1">
    <source>
        <dbReference type="SAM" id="Phobius"/>
    </source>
</evidence>
<gene>
    <name evidence="2" type="ORF">CEUR00632_LOCUS13599</name>
</gene>
<proteinExistence type="predicted"/>
<feature type="transmembrane region" description="Helical" evidence="1">
    <location>
        <begin position="45"/>
        <end position="61"/>
    </location>
</feature>
<keyword evidence="1" id="KW-0472">Membrane</keyword>